<dbReference type="EMBL" id="LSRX01000728">
    <property type="protein sequence ID" value="OLP90073.1"/>
    <property type="molecule type" value="Genomic_DNA"/>
</dbReference>
<name>A0A1Q9D4F8_SYMMI</name>
<dbReference type="AlphaFoldDB" id="A0A1Q9D4F8"/>
<protein>
    <submittedName>
        <fullName evidence="2">Uncharacterized protein</fullName>
    </submittedName>
</protein>
<feature type="compositionally biased region" description="Basic residues" evidence="1">
    <location>
        <begin position="663"/>
        <end position="673"/>
    </location>
</feature>
<sequence length="746" mass="81343">MRVDSAGWDSVLLAANPTARATLFSEAGAGARAFLSALPAGRTRMEPAIFIAELRVRLRVPEAAADAWCPRCDGVLDCHGHHAGMCVAGGERTQRHNAVRDLVFAWTERAGLRPEKERTGLLLPQCPDDTQSARRRPADVYLPALSGSPAALDFAITAPQRQGTLAMAGRATGAAAEAYARHKESHLDTARSCEHQGVSFVPMVAETTGTWDKSAMTVLKNVAKAVAARTGEDPASTQAAILQELSVTIRSWRARAALRRRHEDLELPVRTSSPLLLRSHVQLVMLALALRVITLFRLELRAGPLPWLSGPVWHSDAQNSSALEEDLCEDENGDVTGFLEARIERSKTSTTLERKTRWLPMVATIHGISDQCWGLEWMKVLAENGPPLGPGRPLLPGPMDNGQWQNVPLSPEDEERPDHRDEEEALQLLDPWVGPGLGNGLIWLPVETIASSVKTLKNLAFISSYSPGQADDAPLMEVLSTLLSAYAVVTAELKQQVERYDKQVKRLSGVSIKGSSEPSERLVDVCVAIYERNQLQYVPWSRPCSAGALAMEQANIVSYTLLDLWHQRLMKARLTDPPPGYSRPSFDQLRLADQELFSELQDETRSGIQALSSGRPVDNLIKDVMHRAEVSSLLLPLPAPSAASIAKSAATVPPPQPTWKGNGKGKGKLKGKTGRMGTPRMPAELEGCKAYTQKGKPLCYDFNMSHGCCRSVKNNECQRGLHNCTWPGCGGAHSASSCPKRMGKKE</sequence>
<dbReference type="OrthoDB" id="448294at2759"/>
<reference evidence="2 3" key="1">
    <citation type="submission" date="2016-02" db="EMBL/GenBank/DDBJ databases">
        <title>Genome analysis of coral dinoflagellate symbionts highlights evolutionary adaptations to a symbiotic lifestyle.</title>
        <authorList>
            <person name="Aranda M."/>
            <person name="Li Y."/>
            <person name="Liew Y.J."/>
            <person name="Baumgarten S."/>
            <person name="Simakov O."/>
            <person name="Wilson M."/>
            <person name="Piel J."/>
            <person name="Ashoor H."/>
            <person name="Bougouffa S."/>
            <person name="Bajic V.B."/>
            <person name="Ryu T."/>
            <person name="Ravasi T."/>
            <person name="Bayer T."/>
            <person name="Micklem G."/>
            <person name="Kim H."/>
            <person name="Bhak J."/>
            <person name="Lajeunesse T.C."/>
            <person name="Voolstra C.R."/>
        </authorList>
    </citation>
    <scope>NUCLEOTIDE SEQUENCE [LARGE SCALE GENOMIC DNA]</scope>
    <source>
        <strain evidence="2 3">CCMP2467</strain>
    </source>
</reference>
<accession>A0A1Q9D4F8</accession>
<evidence type="ECO:0000313" key="3">
    <source>
        <dbReference type="Proteomes" id="UP000186817"/>
    </source>
</evidence>
<gene>
    <name evidence="2" type="ORF">AK812_SmicGene28402</name>
</gene>
<evidence type="ECO:0000256" key="1">
    <source>
        <dbReference type="SAM" id="MobiDB-lite"/>
    </source>
</evidence>
<keyword evidence="3" id="KW-1185">Reference proteome</keyword>
<proteinExistence type="predicted"/>
<dbReference type="Proteomes" id="UP000186817">
    <property type="component" value="Unassembled WGS sequence"/>
</dbReference>
<evidence type="ECO:0000313" key="2">
    <source>
        <dbReference type="EMBL" id="OLP90073.1"/>
    </source>
</evidence>
<comment type="caution">
    <text evidence="2">The sequence shown here is derived from an EMBL/GenBank/DDBJ whole genome shotgun (WGS) entry which is preliminary data.</text>
</comment>
<feature type="region of interest" description="Disordered" evidence="1">
    <location>
        <begin position="649"/>
        <end position="680"/>
    </location>
</feature>
<organism evidence="2 3">
    <name type="scientific">Symbiodinium microadriaticum</name>
    <name type="common">Dinoflagellate</name>
    <name type="synonym">Zooxanthella microadriatica</name>
    <dbReference type="NCBI Taxonomy" id="2951"/>
    <lineage>
        <taxon>Eukaryota</taxon>
        <taxon>Sar</taxon>
        <taxon>Alveolata</taxon>
        <taxon>Dinophyceae</taxon>
        <taxon>Suessiales</taxon>
        <taxon>Symbiodiniaceae</taxon>
        <taxon>Symbiodinium</taxon>
    </lineage>
</organism>